<dbReference type="Proteomes" id="UP000642748">
    <property type="component" value="Unassembled WGS sequence"/>
</dbReference>
<dbReference type="Gene3D" id="2.40.100.10">
    <property type="entry name" value="Cyclophilin-like"/>
    <property type="match status" value="1"/>
</dbReference>
<evidence type="ECO:0000256" key="3">
    <source>
        <dbReference type="ARBA" id="ARBA00022840"/>
    </source>
</evidence>
<evidence type="ECO:0000256" key="2">
    <source>
        <dbReference type="ARBA" id="ARBA00022801"/>
    </source>
</evidence>
<evidence type="ECO:0000256" key="1">
    <source>
        <dbReference type="ARBA" id="ARBA00022741"/>
    </source>
</evidence>
<evidence type="ECO:0000313" key="5">
    <source>
        <dbReference type="EMBL" id="GIH12979.1"/>
    </source>
</evidence>
<dbReference type="InterPro" id="IPR003778">
    <property type="entry name" value="CT_A_B"/>
</dbReference>
<dbReference type="InterPro" id="IPR029000">
    <property type="entry name" value="Cyclophilin-like_dom_sf"/>
</dbReference>
<keyword evidence="3" id="KW-0067">ATP-binding</keyword>
<evidence type="ECO:0000313" key="6">
    <source>
        <dbReference type="Proteomes" id="UP000642748"/>
    </source>
</evidence>
<dbReference type="SUPFAM" id="SSF50891">
    <property type="entry name" value="Cyclophilin-like"/>
    <property type="match status" value="1"/>
</dbReference>
<protein>
    <submittedName>
        <fullName evidence="5">Allophanate hydrolase</fullName>
    </submittedName>
</protein>
<accession>A0A8J3QN49</accession>
<reference evidence="5" key="1">
    <citation type="submission" date="2021-01" db="EMBL/GenBank/DDBJ databases">
        <title>Whole genome shotgun sequence of Rugosimonospora africana NBRC 104875.</title>
        <authorList>
            <person name="Komaki H."/>
            <person name="Tamura T."/>
        </authorList>
    </citation>
    <scope>NUCLEOTIDE SEQUENCE</scope>
    <source>
        <strain evidence="5">NBRC 104875</strain>
    </source>
</reference>
<organism evidence="5 6">
    <name type="scientific">Rugosimonospora africana</name>
    <dbReference type="NCBI Taxonomy" id="556532"/>
    <lineage>
        <taxon>Bacteria</taxon>
        <taxon>Bacillati</taxon>
        <taxon>Actinomycetota</taxon>
        <taxon>Actinomycetes</taxon>
        <taxon>Micromonosporales</taxon>
        <taxon>Micromonosporaceae</taxon>
        <taxon>Rugosimonospora</taxon>
    </lineage>
</organism>
<dbReference type="NCBIfam" id="TIGR00724">
    <property type="entry name" value="urea_amlyse_rel"/>
    <property type="match status" value="1"/>
</dbReference>
<dbReference type="Pfam" id="PF02626">
    <property type="entry name" value="CT_A_B"/>
    <property type="match status" value="1"/>
</dbReference>
<sequence length="310" mass="32049">MKPPTLDVLRLGLLATVQDLGRPGLAHLGVPRSGAADRDSLLLGNRLLGNPPDAAGIEATALGLDVRLDQPRWIAVTGATCRVSIAGRPADLHAPQYVPAGATLSIGRAENGIRTYLAVAGGIACPPVLHSRSTDTLSGIGPAPLAAGTVLPLGPAAGDPAPVDIAPRARIPETAWVRLVLGPRDDWFAGDTIDGLFAATYQVSTASNRVGVRLDGPEVPVRHSGGLPSEGMVLGAVQIPASGKPIVFLADHPTTGGYPVVGVVHPDDLWMMAQAAPGTRVRFRRVATPPTGTVLRLAESARHTAPVNRR</sequence>
<dbReference type="InterPro" id="IPR052708">
    <property type="entry name" value="PxpC"/>
</dbReference>
<keyword evidence="2 5" id="KW-0378">Hydrolase</keyword>
<dbReference type="EMBL" id="BONZ01000013">
    <property type="protein sequence ID" value="GIH12979.1"/>
    <property type="molecule type" value="Genomic_DNA"/>
</dbReference>
<dbReference type="AlphaFoldDB" id="A0A8J3QN49"/>
<feature type="domain" description="Carboxyltransferase" evidence="4">
    <location>
        <begin position="27"/>
        <end position="301"/>
    </location>
</feature>
<proteinExistence type="predicted"/>
<dbReference type="GO" id="GO:0016787">
    <property type="term" value="F:hydrolase activity"/>
    <property type="evidence" value="ECO:0007669"/>
    <property type="project" value="UniProtKB-KW"/>
</dbReference>
<name>A0A8J3QN49_9ACTN</name>
<dbReference type="PANTHER" id="PTHR43309:SF3">
    <property type="entry name" value="5-OXOPROLINASE SUBUNIT C"/>
    <property type="match status" value="1"/>
</dbReference>
<gene>
    <name evidence="5" type="ORF">Raf01_11510</name>
</gene>
<dbReference type="SMART" id="SM00797">
    <property type="entry name" value="AHS2"/>
    <property type="match status" value="1"/>
</dbReference>
<keyword evidence="6" id="KW-1185">Reference proteome</keyword>
<dbReference type="GO" id="GO:0005524">
    <property type="term" value="F:ATP binding"/>
    <property type="evidence" value="ECO:0007669"/>
    <property type="project" value="UniProtKB-KW"/>
</dbReference>
<comment type="caution">
    <text evidence="5">The sequence shown here is derived from an EMBL/GenBank/DDBJ whole genome shotgun (WGS) entry which is preliminary data.</text>
</comment>
<evidence type="ECO:0000259" key="4">
    <source>
        <dbReference type="SMART" id="SM00797"/>
    </source>
</evidence>
<dbReference type="PANTHER" id="PTHR43309">
    <property type="entry name" value="5-OXOPROLINASE SUBUNIT C"/>
    <property type="match status" value="1"/>
</dbReference>
<keyword evidence="1" id="KW-0547">Nucleotide-binding</keyword>